<name>A7GQZ2_BACCN</name>
<dbReference type="Gene3D" id="3.60.40.10">
    <property type="entry name" value="PPM-type phosphatase domain"/>
    <property type="match status" value="1"/>
</dbReference>
<dbReference type="EMBL" id="CP000764">
    <property type="protein sequence ID" value="ABS22550.1"/>
    <property type="molecule type" value="Genomic_DNA"/>
</dbReference>
<dbReference type="SUPFAM" id="SSF81606">
    <property type="entry name" value="PP2C-like"/>
    <property type="match status" value="1"/>
</dbReference>
<dbReference type="KEGG" id="bcy:Bcer98_2304"/>
<keyword evidence="4" id="KW-1185">Reference proteome</keyword>
<dbReference type="Proteomes" id="UP000002300">
    <property type="component" value="Chromosome"/>
</dbReference>
<organism evidence="3 4">
    <name type="scientific">Bacillus cytotoxicus (strain DSM 22905 / CIP 110041 / 391-98 / NVH 391-98)</name>
    <dbReference type="NCBI Taxonomy" id="315749"/>
    <lineage>
        <taxon>Bacteria</taxon>
        <taxon>Bacillati</taxon>
        <taxon>Bacillota</taxon>
        <taxon>Bacilli</taxon>
        <taxon>Bacillales</taxon>
        <taxon>Bacillaceae</taxon>
        <taxon>Bacillus</taxon>
        <taxon>Bacillus cereus group</taxon>
    </lineage>
</organism>
<dbReference type="AlphaFoldDB" id="A7GQZ2"/>
<dbReference type="InterPro" id="IPR036457">
    <property type="entry name" value="PPM-type-like_dom_sf"/>
</dbReference>
<dbReference type="SMART" id="SM00332">
    <property type="entry name" value="PP2Cc"/>
    <property type="match status" value="1"/>
</dbReference>
<sequence>MRIKTWQKKSPLKRECEDTFFCNEDVKMYGVCDGATPLVAFQDENGHNGAYLASNLFANRFKAQKEIISLEKEIIEANEALQKEMERYKVDTLKKDHLWCTCIAAVRIGETSVQYAQLGDCMIAVTFHDETVKVLTKDTVKGISARAKRKREDDRKKGLPVPDEHVFQNIQEQLKYNRYLANMPNGYSVANGMPEAMQWIQKGEISVEQIKEIFICSDGIFHPNWSFEQTVQYIRANGIQTYISIIEELEKQDRVRPDDKTIVSIDLSGM</sequence>
<dbReference type="RefSeq" id="WP_012094746.1">
    <property type="nucleotide sequence ID" value="NC_009674.1"/>
</dbReference>
<feature type="domain" description="PPM-type phosphatase" evidence="2">
    <location>
        <begin position="1"/>
        <end position="265"/>
    </location>
</feature>
<dbReference type="GeneID" id="33897575"/>
<accession>A7GQZ2</accession>
<feature type="coiled-coil region" evidence="1">
    <location>
        <begin position="60"/>
        <end position="91"/>
    </location>
</feature>
<proteinExistence type="predicted"/>
<evidence type="ECO:0000313" key="4">
    <source>
        <dbReference type="Proteomes" id="UP000002300"/>
    </source>
</evidence>
<protein>
    <submittedName>
        <fullName evidence="3">Serine/threonine protein phosphatase</fullName>
    </submittedName>
</protein>
<dbReference type="STRING" id="315749.Bcer98_2304"/>
<evidence type="ECO:0000313" key="3">
    <source>
        <dbReference type="EMBL" id="ABS22550.1"/>
    </source>
</evidence>
<dbReference type="HOGENOM" id="CLU_067299_2_1_9"/>
<evidence type="ECO:0000256" key="1">
    <source>
        <dbReference type="SAM" id="Coils"/>
    </source>
</evidence>
<evidence type="ECO:0000259" key="2">
    <source>
        <dbReference type="SMART" id="SM00332"/>
    </source>
</evidence>
<dbReference type="InterPro" id="IPR001932">
    <property type="entry name" value="PPM-type_phosphatase-like_dom"/>
</dbReference>
<reference evidence="3 4" key="1">
    <citation type="journal article" date="2008" name="Chem. Biol. Interact.">
        <title>Extending the Bacillus cereus group genomics to putative food-borne pathogens of different toxicity.</title>
        <authorList>
            <person name="Lapidus A."/>
            <person name="Goltsman E."/>
            <person name="Auger S."/>
            <person name="Galleron N."/>
            <person name="Segurens B."/>
            <person name="Dossat C."/>
            <person name="Land M.L."/>
            <person name="Broussolle V."/>
            <person name="Brillard J."/>
            <person name="Guinebretiere M.H."/>
            <person name="Sanchis V."/>
            <person name="Nguen-The C."/>
            <person name="Lereclus D."/>
            <person name="Richardson P."/>
            <person name="Wincker P."/>
            <person name="Weissenbach J."/>
            <person name="Ehrlich S.D."/>
            <person name="Sorokin A."/>
        </authorList>
    </citation>
    <scope>NUCLEOTIDE SEQUENCE [LARGE SCALE GENOMIC DNA]</scope>
    <source>
        <strain evidence="4">DSM 22905 / CIP 110041 / 391-98 / NVH 391-98</strain>
    </source>
</reference>
<gene>
    <name evidence="3" type="ordered locus">Bcer98_2304</name>
</gene>
<dbReference type="Pfam" id="PF13672">
    <property type="entry name" value="PP2C_2"/>
    <property type="match status" value="1"/>
</dbReference>
<dbReference type="OrthoDB" id="1755431at2"/>
<keyword evidence="1" id="KW-0175">Coiled coil</keyword>
<dbReference type="eggNOG" id="COG0631">
    <property type="taxonomic scope" value="Bacteria"/>
</dbReference>